<evidence type="ECO:0000256" key="1">
    <source>
        <dbReference type="ARBA" id="ARBA00022603"/>
    </source>
</evidence>
<organism evidence="4 5">
    <name type="scientific">Acidiphilium acidophilum</name>
    <name type="common">Thiobacillus acidophilus</name>
    <dbReference type="NCBI Taxonomy" id="76588"/>
    <lineage>
        <taxon>Bacteria</taxon>
        <taxon>Pseudomonadati</taxon>
        <taxon>Pseudomonadota</taxon>
        <taxon>Alphaproteobacteria</taxon>
        <taxon>Acetobacterales</taxon>
        <taxon>Acidocellaceae</taxon>
        <taxon>Acidiphilium</taxon>
    </lineage>
</organism>
<feature type="domain" description="Histidine-specific methyltransferase SAM-dependent" evidence="3">
    <location>
        <begin position="16"/>
        <end position="313"/>
    </location>
</feature>
<keyword evidence="2 4" id="KW-0808">Transferase</keyword>
<keyword evidence="5" id="KW-1185">Reference proteome</keyword>
<dbReference type="Gene3D" id="3.40.50.150">
    <property type="entry name" value="Vaccinia Virus protein VP39"/>
    <property type="match status" value="1"/>
</dbReference>
<dbReference type="GO" id="GO:0032259">
    <property type="term" value="P:methylation"/>
    <property type="evidence" value="ECO:0007669"/>
    <property type="project" value="UniProtKB-KW"/>
</dbReference>
<gene>
    <name evidence="4" type="primary">egtD</name>
    <name evidence="4" type="ORF">SIL87_10535</name>
</gene>
<dbReference type="RefSeq" id="WP_319614128.1">
    <property type="nucleotide sequence ID" value="NZ_JAWXYB010000018.1"/>
</dbReference>
<dbReference type="InterPro" id="IPR019257">
    <property type="entry name" value="MeTrfase_dom"/>
</dbReference>
<comment type="caution">
    <text evidence="4">The sequence shown here is derived from an EMBL/GenBank/DDBJ whole genome shotgun (WGS) entry which is preliminary data.</text>
</comment>
<evidence type="ECO:0000259" key="3">
    <source>
        <dbReference type="Pfam" id="PF10017"/>
    </source>
</evidence>
<dbReference type="PANTHER" id="PTHR43397">
    <property type="entry name" value="ERGOTHIONEINE BIOSYNTHESIS PROTEIN 1"/>
    <property type="match status" value="1"/>
</dbReference>
<reference evidence="4 5" key="1">
    <citation type="submission" date="2023-11" db="EMBL/GenBank/DDBJ databases">
        <title>MicrobeMod: A computational toolkit for identifying prokaryotic methylation and restriction-modification with nanopore sequencing.</title>
        <authorList>
            <person name="Crits-Christoph A."/>
            <person name="Kang S.C."/>
            <person name="Lee H."/>
            <person name="Ostrov N."/>
        </authorList>
    </citation>
    <scope>NUCLEOTIDE SEQUENCE [LARGE SCALE GENOMIC DNA]</scope>
    <source>
        <strain evidence="4 5">DSMZ 700</strain>
    </source>
</reference>
<dbReference type="InterPro" id="IPR035094">
    <property type="entry name" value="EgtD"/>
</dbReference>
<name>A0AAW9DRC8_ACIAO</name>
<keyword evidence="1 4" id="KW-0489">Methyltransferase</keyword>
<dbReference type="NCBIfam" id="TIGR03438">
    <property type="entry name" value="egtD_ergothio"/>
    <property type="match status" value="1"/>
</dbReference>
<dbReference type="EC" id="2.1.1.44" evidence="4"/>
<dbReference type="Proteomes" id="UP001279553">
    <property type="component" value="Unassembled WGS sequence"/>
</dbReference>
<dbReference type="InterPro" id="IPR051128">
    <property type="entry name" value="EgtD_Methyltrsf_superfamily"/>
</dbReference>
<evidence type="ECO:0000256" key="2">
    <source>
        <dbReference type="ARBA" id="ARBA00022679"/>
    </source>
</evidence>
<sequence>MPEGFIQSVSTSSDVAAEALRGLTALRKTLPPKLFYDETGCALFGAITALPEYYPTRAETGILRARAADIAACIEPGCALIEYGASDESKAAILLDHLDADAYIPIDIAHDALNALTRRMRWTHRAITVHPIAADFLAPVRLPKSIRAMPKLGFFPGSTIGNLDHDQAIRFLAMVRETLGQGASLLIGVDLEKSPDILIPAYDDAQGTTAAFNLNILQRLNREADADFDTALFTHRAIWNDQAKRIEMHLQSRIAQTIHLAGRPIRFKAGETIHTENSHKFSIPAFQTLAQKAGWHSTTTWTDPDNLFSVHLLT</sequence>
<accession>A0AAW9DRC8</accession>
<proteinExistence type="predicted"/>
<evidence type="ECO:0000313" key="5">
    <source>
        <dbReference type="Proteomes" id="UP001279553"/>
    </source>
</evidence>
<protein>
    <submittedName>
        <fullName evidence="4">L-histidine N(Alpha)-methyltransferase</fullName>
        <ecNumber evidence="4">2.1.1.44</ecNumber>
    </submittedName>
</protein>
<dbReference type="PIRSF" id="PIRSF018005">
    <property type="entry name" value="UCP018005"/>
    <property type="match status" value="1"/>
</dbReference>
<dbReference type="InterPro" id="IPR029063">
    <property type="entry name" value="SAM-dependent_MTases_sf"/>
</dbReference>
<dbReference type="PANTHER" id="PTHR43397:SF1">
    <property type="entry name" value="ERGOTHIONEINE BIOSYNTHESIS PROTEIN 1"/>
    <property type="match status" value="1"/>
</dbReference>
<dbReference type="EMBL" id="JAWXYB010000018">
    <property type="protein sequence ID" value="MDX5931202.1"/>
    <property type="molecule type" value="Genomic_DNA"/>
</dbReference>
<dbReference type="GO" id="GO:0052706">
    <property type="term" value="F:L-histidine N(alpha)-methyltransferase activity"/>
    <property type="evidence" value="ECO:0007669"/>
    <property type="project" value="UniProtKB-EC"/>
</dbReference>
<dbReference type="Pfam" id="PF10017">
    <property type="entry name" value="Methyltransf_33"/>
    <property type="match status" value="1"/>
</dbReference>
<dbReference type="AlphaFoldDB" id="A0AAW9DRC8"/>
<evidence type="ECO:0000313" key="4">
    <source>
        <dbReference type="EMBL" id="MDX5931202.1"/>
    </source>
</evidence>
<dbReference type="InterPro" id="IPR017804">
    <property type="entry name" value="MeTrfase_EgtD-like"/>
</dbReference>